<name>E6UK72_RUMA7</name>
<dbReference type="KEGG" id="ral:Rumal_3629"/>
<dbReference type="RefSeq" id="WP_013483616.1">
    <property type="nucleotide sequence ID" value="NC_014824.1"/>
</dbReference>
<reference evidence="2" key="1">
    <citation type="journal article" date="2011" name="J. Bacteriol.">
        <title>Complete genome of the cellulolytic ruminal bacterium Ruminococcus albus 7.</title>
        <authorList>
            <person name="Suen G."/>
            <person name="Stevenson D.M."/>
            <person name="Bruce D.C."/>
            <person name="Chertkov O."/>
            <person name="Copeland A."/>
            <person name="Cheng J.F."/>
            <person name="Detter C."/>
            <person name="Detter J.C."/>
            <person name="Goodwin L.A."/>
            <person name="Han C.S."/>
            <person name="Hauser L.J."/>
            <person name="Ivanova N.N."/>
            <person name="Kyrpides N.C."/>
            <person name="Land M.L."/>
            <person name="Lapidus A."/>
            <person name="Lucas S."/>
            <person name="Ovchinnikova G."/>
            <person name="Pitluck S."/>
            <person name="Tapia R."/>
            <person name="Woyke T."/>
            <person name="Boyum J."/>
            <person name="Mead D."/>
            <person name="Weimer P.J."/>
        </authorList>
    </citation>
    <scope>NUCLEOTIDE SEQUENCE [LARGE SCALE GENOMIC DNA]</scope>
    <source>
        <strain evidence="2">ATCC 27210 / DSM 20455 / JCM 14654 / NCDO 2250 / 7</strain>
        <plasmid evidence="2">pRUMAL01</plasmid>
    </source>
</reference>
<dbReference type="Proteomes" id="UP000006919">
    <property type="component" value="Plasmid pRUMAL01"/>
</dbReference>
<keyword evidence="1" id="KW-0614">Plasmid</keyword>
<evidence type="ECO:0000313" key="1">
    <source>
        <dbReference type="EMBL" id="ADU24068.1"/>
    </source>
</evidence>
<organism evidence="1 2">
    <name type="scientific">Ruminococcus albus (strain ATCC 27210 / DSM 20455 / JCM 14654 / NCDO 2250 / 7)</name>
    <dbReference type="NCBI Taxonomy" id="697329"/>
    <lineage>
        <taxon>Bacteria</taxon>
        <taxon>Bacillati</taxon>
        <taxon>Bacillota</taxon>
        <taxon>Clostridia</taxon>
        <taxon>Eubacteriales</taxon>
        <taxon>Oscillospiraceae</taxon>
        <taxon>Ruminococcus</taxon>
    </lineage>
</organism>
<evidence type="ECO:0000313" key="2">
    <source>
        <dbReference type="Proteomes" id="UP000006919"/>
    </source>
</evidence>
<proteinExistence type="predicted"/>
<geneLocation type="plasmid" evidence="1 2">
    <name>pRUMAL01</name>
</geneLocation>
<accession>E6UK72</accession>
<sequence>MKELTALIYSIRRFYIKALLIDSKEFYFEADGLDEKQRRYIADKLNMQYWFKNNKTIFSTTIVPANVHILDQKLDSYLSRFIIELCIENCLTRLENCINQKVRPPNWVIAGTKCLNMDKSSKAYKMLEIVLKTYPELNDVDGYKDFINRL</sequence>
<gene>
    <name evidence="1" type="ordered locus">Rumal_3629</name>
</gene>
<dbReference type="EMBL" id="CP002404">
    <property type="protein sequence ID" value="ADU24068.1"/>
    <property type="molecule type" value="Genomic_DNA"/>
</dbReference>
<dbReference type="HOGENOM" id="CLU_1739187_0_0_9"/>
<dbReference type="AlphaFoldDB" id="E6UK72"/>
<protein>
    <submittedName>
        <fullName evidence="1">Cation efflux protein</fullName>
    </submittedName>
</protein>